<sequence length="166" mass="17549">MTPSDPRPLGPLITQLRLARGWSQRRLADELCAAAGTATLTRHEVSRWERSVRVPGDRWRRQLAVVLDAPIGPPSTGSSRARRAGPGRNRRTGADGPNGLRPSRTASAGAGPPPERRRAGAVSERPGVGRAPSRPAARPDRPVRSGRAAGRVTRRGAGEAVEVGTG</sequence>
<dbReference type="InterPro" id="IPR001387">
    <property type="entry name" value="Cro/C1-type_HTH"/>
</dbReference>
<evidence type="ECO:0000256" key="1">
    <source>
        <dbReference type="SAM" id="MobiDB-lite"/>
    </source>
</evidence>
<dbReference type="RefSeq" id="WP_204927791.1">
    <property type="nucleotide sequence ID" value="NZ_JAFEUC010000016.1"/>
</dbReference>
<feature type="region of interest" description="Disordered" evidence="1">
    <location>
        <begin position="65"/>
        <end position="166"/>
    </location>
</feature>
<dbReference type="CDD" id="cd00093">
    <property type="entry name" value="HTH_XRE"/>
    <property type="match status" value="1"/>
</dbReference>
<reference evidence="2 3" key="1">
    <citation type="submission" date="2021-02" db="EMBL/GenBank/DDBJ databases">
        <authorList>
            <person name="Ra J.-S."/>
        </authorList>
    </citation>
    <scope>NUCLEOTIDE SEQUENCE [LARGE SCALE GENOMIC DNA]</scope>
    <source>
        <strain evidence="2 3">MMS20-R1-14</strain>
    </source>
</reference>
<feature type="compositionally biased region" description="Basic residues" evidence="1">
    <location>
        <begin position="80"/>
        <end position="91"/>
    </location>
</feature>
<keyword evidence="3" id="KW-1185">Reference proteome</keyword>
<dbReference type="Proteomes" id="UP001518872">
    <property type="component" value="Unassembled WGS sequence"/>
</dbReference>
<comment type="caution">
    <text evidence="2">The sequence shown here is derived from an EMBL/GenBank/DDBJ whole genome shotgun (WGS) entry which is preliminary data.</text>
</comment>
<name>A0ABS2J0F3_9ACTN</name>
<protein>
    <submittedName>
        <fullName evidence="2">Helix-turn-helix transcriptional regulator</fullName>
    </submittedName>
</protein>
<dbReference type="EMBL" id="JAFEUC010000016">
    <property type="protein sequence ID" value="MBM7080008.1"/>
    <property type="molecule type" value="Genomic_DNA"/>
</dbReference>
<feature type="compositionally biased region" description="Low complexity" evidence="1">
    <location>
        <begin position="125"/>
        <end position="136"/>
    </location>
</feature>
<dbReference type="Gene3D" id="1.10.260.40">
    <property type="entry name" value="lambda repressor-like DNA-binding domains"/>
    <property type="match status" value="1"/>
</dbReference>
<dbReference type="InterPro" id="IPR010982">
    <property type="entry name" value="Lambda_DNA-bd_dom_sf"/>
</dbReference>
<evidence type="ECO:0000313" key="2">
    <source>
        <dbReference type="EMBL" id="MBM7080008.1"/>
    </source>
</evidence>
<proteinExistence type="predicted"/>
<organism evidence="2 3">
    <name type="scientific">Micromonospora humida</name>
    <dbReference type="NCBI Taxonomy" id="2809018"/>
    <lineage>
        <taxon>Bacteria</taxon>
        <taxon>Bacillati</taxon>
        <taxon>Actinomycetota</taxon>
        <taxon>Actinomycetes</taxon>
        <taxon>Micromonosporales</taxon>
        <taxon>Micromonosporaceae</taxon>
        <taxon>Micromonospora</taxon>
    </lineage>
</organism>
<evidence type="ECO:0000313" key="3">
    <source>
        <dbReference type="Proteomes" id="UP001518872"/>
    </source>
</evidence>
<gene>
    <name evidence="2" type="ORF">JQX11_27195</name>
</gene>
<accession>A0ABS2J0F3</accession>
<dbReference type="SUPFAM" id="SSF47413">
    <property type="entry name" value="lambda repressor-like DNA-binding domains"/>
    <property type="match status" value="1"/>
</dbReference>